<reference evidence="2" key="1">
    <citation type="submission" date="2015-07" db="EMBL/GenBank/DDBJ databases">
        <title>Adaptation to a free-living lifestyle via gene acquisitions in the diplomonad Trepomonas sp. PC1.</title>
        <authorList>
            <person name="Xu F."/>
            <person name="Jerlstrom-Hultqvist J."/>
            <person name="Kolisko M."/>
            <person name="Simpson A.G.B."/>
            <person name="Roger A.J."/>
            <person name="Svard S.G."/>
            <person name="Andersson J.O."/>
        </authorList>
    </citation>
    <scope>NUCLEOTIDE SEQUENCE</scope>
    <source>
        <strain evidence="2">PC1</strain>
    </source>
</reference>
<dbReference type="AlphaFoldDB" id="A0A146KB05"/>
<proteinExistence type="predicted"/>
<dbReference type="EMBL" id="GDID01002596">
    <property type="protein sequence ID" value="JAP94010.1"/>
    <property type="molecule type" value="Transcribed_RNA"/>
</dbReference>
<feature type="non-terminal residue" evidence="2">
    <location>
        <position position="1"/>
    </location>
</feature>
<evidence type="ECO:0000256" key="1">
    <source>
        <dbReference type="SAM" id="Coils"/>
    </source>
</evidence>
<sequence>KNPINIPQIDTEFLENPITMVLPGQNGQQITLKYEDGIWNLTSLEQSKEIRKLQLENEKLQSQNQDLDHQLKKALRLAATLQLDLQKLTQKSQNIIKFSSEQAKKDYLETNAADLIQKRLQ</sequence>
<keyword evidence="1" id="KW-0175">Coiled coil</keyword>
<name>A0A146KB05_9EUKA</name>
<feature type="coiled-coil region" evidence="1">
    <location>
        <begin position="43"/>
        <end position="91"/>
    </location>
</feature>
<gene>
    <name evidence="2" type="ORF">TPC1_13490</name>
</gene>
<accession>A0A146KB05</accession>
<evidence type="ECO:0000313" key="2">
    <source>
        <dbReference type="EMBL" id="JAP94010.1"/>
    </source>
</evidence>
<organism evidence="2">
    <name type="scientific">Trepomonas sp. PC1</name>
    <dbReference type="NCBI Taxonomy" id="1076344"/>
    <lineage>
        <taxon>Eukaryota</taxon>
        <taxon>Metamonada</taxon>
        <taxon>Diplomonadida</taxon>
        <taxon>Hexamitidae</taxon>
        <taxon>Hexamitinae</taxon>
        <taxon>Trepomonas</taxon>
    </lineage>
</organism>
<protein>
    <submittedName>
        <fullName evidence="2">Uncharacterized protein</fullName>
    </submittedName>
</protein>